<protein>
    <submittedName>
        <fullName evidence="1">Uncharacterized protein</fullName>
    </submittedName>
</protein>
<sequence length="90" mass="10287">MKFTKIILAIIALIFILSMKKYKAIRILDEEEEQWMKREQNLLLPALQRRPIRTPAPNGCTWIPGSRGRPCTSATITEQNFAGKSSSGRR</sequence>
<comment type="caution">
    <text evidence="1">The sequence shown here is derived from an EMBL/GenBank/DDBJ whole genome shotgun (WGS) entry which is preliminary data.</text>
</comment>
<proteinExistence type="predicted"/>
<keyword evidence="2" id="KW-1185">Reference proteome</keyword>
<gene>
    <name evidence="1" type="ORF">PHJA_002103200</name>
</gene>
<organism evidence="1 2">
    <name type="scientific">Phtheirospermum japonicum</name>
    <dbReference type="NCBI Taxonomy" id="374723"/>
    <lineage>
        <taxon>Eukaryota</taxon>
        <taxon>Viridiplantae</taxon>
        <taxon>Streptophyta</taxon>
        <taxon>Embryophyta</taxon>
        <taxon>Tracheophyta</taxon>
        <taxon>Spermatophyta</taxon>
        <taxon>Magnoliopsida</taxon>
        <taxon>eudicotyledons</taxon>
        <taxon>Gunneridae</taxon>
        <taxon>Pentapetalae</taxon>
        <taxon>asterids</taxon>
        <taxon>lamiids</taxon>
        <taxon>Lamiales</taxon>
        <taxon>Orobanchaceae</taxon>
        <taxon>Orobanchaceae incertae sedis</taxon>
        <taxon>Phtheirospermum</taxon>
    </lineage>
</organism>
<reference evidence="1" key="1">
    <citation type="submission" date="2020-07" db="EMBL/GenBank/DDBJ databases">
        <title>Ethylene signaling mediates host invasion by parasitic plants.</title>
        <authorList>
            <person name="Yoshida S."/>
        </authorList>
    </citation>
    <scope>NUCLEOTIDE SEQUENCE</scope>
    <source>
        <strain evidence="1">Okayama</strain>
    </source>
</reference>
<dbReference type="OrthoDB" id="907209at2759"/>
<dbReference type="AlphaFoldDB" id="A0A830CZR2"/>
<dbReference type="PANTHER" id="PTHR33592:SF3">
    <property type="entry name" value="TRANSMEMBRANE PROTEIN"/>
    <property type="match status" value="1"/>
</dbReference>
<dbReference type="PANTHER" id="PTHR33592">
    <property type="entry name" value="TRANSMEMBRANE PROTEIN"/>
    <property type="match status" value="1"/>
</dbReference>
<dbReference type="Proteomes" id="UP000653305">
    <property type="component" value="Unassembled WGS sequence"/>
</dbReference>
<evidence type="ECO:0000313" key="2">
    <source>
        <dbReference type="Proteomes" id="UP000653305"/>
    </source>
</evidence>
<accession>A0A830CZR2</accession>
<evidence type="ECO:0000313" key="1">
    <source>
        <dbReference type="EMBL" id="GFP99591.1"/>
    </source>
</evidence>
<name>A0A830CZR2_9LAMI</name>
<dbReference type="EMBL" id="BMAC01000581">
    <property type="protein sequence ID" value="GFP99591.1"/>
    <property type="molecule type" value="Genomic_DNA"/>
</dbReference>